<keyword evidence="10" id="KW-1185">Reference proteome</keyword>
<reference evidence="9 10" key="1">
    <citation type="journal article" date="2003" name="PLoS Biol.">
        <title>The genome sequence of Caenorhabditis briggsae: a platform for comparative genomics.</title>
        <authorList>
            <person name="Stein L.D."/>
            <person name="Bao Z."/>
            <person name="Blasiar D."/>
            <person name="Blumenthal T."/>
            <person name="Brent M.R."/>
            <person name="Chen N."/>
            <person name="Chinwalla A."/>
            <person name="Clarke L."/>
            <person name="Clee C."/>
            <person name="Coghlan A."/>
            <person name="Coulson A."/>
            <person name="D'Eustachio P."/>
            <person name="Fitch D.H."/>
            <person name="Fulton L.A."/>
            <person name="Fulton R.E."/>
            <person name="Griffiths-Jones S."/>
            <person name="Harris T.W."/>
            <person name="Hillier L.W."/>
            <person name="Kamath R."/>
            <person name="Kuwabara P.E."/>
            <person name="Mardis E.R."/>
            <person name="Marra M.A."/>
            <person name="Miner T.L."/>
            <person name="Minx P."/>
            <person name="Mullikin J.C."/>
            <person name="Plumb R.W."/>
            <person name="Rogers J."/>
            <person name="Schein J.E."/>
            <person name="Sohrmann M."/>
            <person name="Spieth J."/>
            <person name="Stajich J.E."/>
            <person name="Wei C."/>
            <person name="Willey D."/>
            <person name="Wilson R.K."/>
            <person name="Durbin R."/>
            <person name="Waterston R.H."/>
        </authorList>
    </citation>
    <scope>NUCLEOTIDE SEQUENCE [LARGE SCALE GENOMIC DNA]</scope>
    <source>
        <strain evidence="9 10">AF16</strain>
    </source>
</reference>
<dbReference type="GO" id="GO:0043161">
    <property type="term" value="P:proteasome-mediated ubiquitin-dependent protein catabolic process"/>
    <property type="evidence" value="ECO:0000318"/>
    <property type="project" value="GO_Central"/>
</dbReference>
<dbReference type="WormBase" id="CBG00972">
    <property type="protein sequence ID" value="CBP46832"/>
    <property type="gene ID" value="WBGene00024274"/>
    <property type="gene designation" value="Cbr-ufd-3"/>
</dbReference>
<dbReference type="GO" id="GO:0043130">
    <property type="term" value="F:ubiquitin binding"/>
    <property type="evidence" value="ECO:0000318"/>
    <property type="project" value="GO_Central"/>
</dbReference>
<dbReference type="PROSITE" id="PS51394">
    <property type="entry name" value="PFU"/>
    <property type="match status" value="1"/>
</dbReference>
<keyword evidence="5" id="KW-0677">Repeat</keyword>
<dbReference type="EMBL" id="HE600951">
    <property type="protein sequence ID" value="CAP22280.2"/>
    <property type="molecule type" value="Genomic_DNA"/>
</dbReference>
<dbReference type="Pfam" id="PF08324">
    <property type="entry name" value="PUL"/>
    <property type="match status" value="1"/>
</dbReference>
<dbReference type="eggNOG" id="KOG0301">
    <property type="taxonomic scope" value="Eukaryota"/>
</dbReference>
<feature type="domain" description="PUL" evidence="8">
    <location>
        <begin position="606"/>
        <end position="892"/>
    </location>
</feature>
<dbReference type="GO" id="GO:0005634">
    <property type="term" value="C:nucleus"/>
    <property type="evidence" value="ECO:0000318"/>
    <property type="project" value="GO_Central"/>
</dbReference>
<evidence type="ECO:0000256" key="5">
    <source>
        <dbReference type="ARBA" id="ARBA00022737"/>
    </source>
</evidence>
<dbReference type="FunFam" id="2.130.10.10:FF:001851">
    <property type="entry name" value="Chromosome 19, whole genome shotgun sequence"/>
    <property type="match status" value="1"/>
</dbReference>
<dbReference type="PANTHER" id="PTHR19849:SF0">
    <property type="entry name" value="PHOSPHOLIPASE A-2-ACTIVATING PROTEIN"/>
    <property type="match status" value="1"/>
</dbReference>
<dbReference type="InterPro" id="IPR013535">
    <property type="entry name" value="PUL_dom"/>
</dbReference>
<dbReference type="InterPro" id="IPR016024">
    <property type="entry name" value="ARM-type_fold"/>
</dbReference>
<dbReference type="SUPFAM" id="SSF50978">
    <property type="entry name" value="WD40 repeat-like"/>
    <property type="match status" value="1"/>
</dbReference>
<feature type="repeat" description="WD" evidence="6">
    <location>
        <begin position="209"/>
        <end position="249"/>
    </location>
</feature>
<dbReference type="AlphaFoldDB" id="A8WP74"/>
<dbReference type="GO" id="GO:0010992">
    <property type="term" value="P:ubiquitin recycling"/>
    <property type="evidence" value="ECO:0000318"/>
    <property type="project" value="GO_Central"/>
</dbReference>
<proteinExistence type="inferred from homology"/>
<feature type="repeat" description="WD" evidence="6">
    <location>
        <begin position="31"/>
        <end position="71"/>
    </location>
</feature>
<sequence length="896" mass="97962">MADSAVVDEAMDTSPPVGIQNIKNYAIGQVLEAHKSDAKSLALTDTGVLISGGRDETVQWWGPRAGKYSKILSFAQPKNIAVNSIAYADLADGWRLFVGRKDGSIAVYASGNSEPITIFNEHTQNVCCLHINQKATHMLSGSWDANVMIFPIAELNKPSFTVREVHKCVGHSLSVWALASFPENPDTYLTASADKTIRMWHNTNTINVFKGHTDVVRALAVLSNAHFLSAGNDGHIIHWDVASASVLGKFSTNAHDFIYSMTLSDSHILTTGEDGTLEFWAMDADKNGQLAVRSEEVVQLPSSATWDAKVLPNSDIAVAGSDGRIYIMSNEPERQAATEIREAFDAEVVAKITQKMDRMQEEASDVVTIKVDIDDRPTQLELRYRKGTDPALCAQEFIQDNQLSIHHLDEIISFIKVSVKQELKLKTVIFQQRIPEARAFDIKSGKKVLVDGEEYDYALSVTLGRGAAEMKMPFNINESPEFAAQRFVEKNKLPINTIPVLAGMISTEMDKLSRGQSASQAGYEDPFTGPGRYVPGGSSNNVQSAADPFTGSGRYVPGSSNAGGMDGFSGDPLTGDGGYRAAKENNGKHAVPLSSLPQDKKKPRGPLVPVPEYMIMGLAGKGDKAIAKLKELNENQDAFRLNSDQINCLEELFLLPSSSNYSSDLAQSAFDTALQWSVDNLVPVLDFFRIALTHESLNSYFCARDKGRDLVERLIAILVSDPTDLSLRVMVCRCIANAFAHPAGRKLFAATELSTLAPLVVHQFLSDKPVLQLSAATALANWSLALLQQSEKVQELGPKEDLLRAIVDVSVFRGLMEFYLFIFQKIETVSSFGYISEDSLTRLLQSIVTVMWGDSAVIRLAKNRGLAAIAARLKDAAQGDPCKNIARDIVEMTYAV</sequence>
<dbReference type="FunFam" id="3.10.20.870:FF:000011">
    <property type="match status" value="1"/>
</dbReference>
<gene>
    <name evidence="11" type="primary">ufd-3</name>
    <name evidence="9" type="synonym">Cbr-ufd-3</name>
    <name evidence="11" type="ORF">CBG00972</name>
    <name evidence="9" type="ORF">CBG_00972</name>
</gene>
<dbReference type="GO" id="GO:0005737">
    <property type="term" value="C:cytoplasm"/>
    <property type="evidence" value="ECO:0000318"/>
    <property type="project" value="GO_Central"/>
</dbReference>
<evidence type="ECO:0000256" key="3">
    <source>
        <dbReference type="ARBA" id="ARBA00022490"/>
    </source>
</evidence>
<keyword evidence="4 6" id="KW-0853">WD repeat</keyword>
<accession>A8WP74</accession>
<dbReference type="SMART" id="SM00320">
    <property type="entry name" value="WD40"/>
    <property type="match status" value="7"/>
</dbReference>
<dbReference type="InterPro" id="IPR001680">
    <property type="entry name" value="WD40_rpt"/>
</dbReference>
<evidence type="ECO:0000313" key="9">
    <source>
        <dbReference type="EMBL" id="CAP22280.2"/>
    </source>
</evidence>
<evidence type="ECO:0000259" key="8">
    <source>
        <dbReference type="PROSITE" id="PS51396"/>
    </source>
</evidence>
<comment type="similarity">
    <text evidence="2">Belongs to the WD repeat PLAP family.</text>
</comment>
<name>A8WP74_CAEBR</name>
<feature type="domain" description="PFU" evidence="7">
    <location>
        <begin position="414"/>
        <end position="519"/>
    </location>
</feature>
<keyword evidence="3" id="KW-0963">Cytoplasm</keyword>
<reference evidence="9 10" key="2">
    <citation type="journal article" date="2011" name="PLoS Genet.">
        <title>Caenorhabditis briggsae recombinant inbred line genotypes reveal inter-strain incompatibility and the evolution of recombination.</title>
        <authorList>
            <person name="Ross J.A."/>
            <person name="Koboldt D.C."/>
            <person name="Staisch J.E."/>
            <person name="Chamberlin H.M."/>
            <person name="Gupta B.P."/>
            <person name="Miller R.D."/>
            <person name="Baird S.E."/>
            <person name="Haag E.S."/>
        </authorList>
    </citation>
    <scope>NUCLEOTIDE SEQUENCE [LARGE SCALE GENOMIC DNA]</scope>
    <source>
        <strain evidence="9 10">AF16</strain>
    </source>
</reference>
<dbReference type="InterPro" id="IPR011989">
    <property type="entry name" value="ARM-like"/>
</dbReference>
<dbReference type="Proteomes" id="UP000008549">
    <property type="component" value="Unassembled WGS sequence"/>
</dbReference>
<dbReference type="FunCoup" id="A8WP74">
    <property type="interactions" value="3547"/>
</dbReference>
<dbReference type="InterPro" id="IPR015155">
    <property type="entry name" value="PFU"/>
</dbReference>
<evidence type="ECO:0000256" key="4">
    <source>
        <dbReference type="ARBA" id="ARBA00022574"/>
    </source>
</evidence>
<dbReference type="PROSITE" id="PS50082">
    <property type="entry name" value="WD_REPEATS_2"/>
    <property type="match status" value="3"/>
</dbReference>
<dbReference type="HOGENOM" id="CLU_011791_2_0_1"/>
<dbReference type="Pfam" id="PF00400">
    <property type="entry name" value="WD40"/>
    <property type="match status" value="3"/>
</dbReference>
<dbReference type="Gene3D" id="1.25.10.10">
    <property type="entry name" value="Leucine-rich Repeat Variant"/>
    <property type="match status" value="1"/>
</dbReference>
<dbReference type="SUPFAM" id="SSF48371">
    <property type="entry name" value="ARM repeat"/>
    <property type="match status" value="1"/>
</dbReference>
<dbReference type="Gene3D" id="3.10.20.870">
    <property type="entry name" value="PFU (PLAA family ubiquitin binding), C-terminal domain"/>
    <property type="match status" value="2"/>
</dbReference>
<feature type="repeat" description="WD" evidence="6">
    <location>
        <begin position="168"/>
        <end position="200"/>
    </location>
</feature>
<dbReference type="STRING" id="6238.A8WP74"/>
<evidence type="ECO:0000259" key="7">
    <source>
        <dbReference type="PROSITE" id="PS51394"/>
    </source>
</evidence>
<organism evidence="9 10">
    <name type="scientific">Caenorhabditis briggsae</name>
    <dbReference type="NCBI Taxonomy" id="6238"/>
    <lineage>
        <taxon>Eukaryota</taxon>
        <taxon>Metazoa</taxon>
        <taxon>Ecdysozoa</taxon>
        <taxon>Nematoda</taxon>
        <taxon>Chromadorea</taxon>
        <taxon>Rhabditida</taxon>
        <taxon>Rhabditina</taxon>
        <taxon>Rhabditomorpha</taxon>
        <taxon>Rhabditoidea</taxon>
        <taxon>Rhabditidae</taxon>
        <taxon>Peloderinae</taxon>
        <taxon>Caenorhabditis</taxon>
    </lineage>
</organism>
<protein>
    <submittedName>
        <fullName evidence="9">Protein CBR-UFD-3</fullName>
    </submittedName>
</protein>
<dbReference type="InterPro" id="IPR015943">
    <property type="entry name" value="WD40/YVTN_repeat-like_dom_sf"/>
</dbReference>
<dbReference type="PANTHER" id="PTHR19849">
    <property type="entry name" value="PHOSPHOLIPASE A-2-ACTIVATING PROTEIN"/>
    <property type="match status" value="1"/>
</dbReference>
<evidence type="ECO:0000313" key="10">
    <source>
        <dbReference type="Proteomes" id="UP000008549"/>
    </source>
</evidence>
<dbReference type="InterPro" id="IPR038122">
    <property type="entry name" value="PFU_sf"/>
</dbReference>
<dbReference type="PROSITE" id="PS51396">
    <property type="entry name" value="PUL"/>
    <property type="match status" value="1"/>
</dbReference>
<evidence type="ECO:0000256" key="6">
    <source>
        <dbReference type="PROSITE-ProRule" id="PRU00221"/>
    </source>
</evidence>
<dbReference type="InParanoid" id="A8WP74"/>
<dbReference type="OMA" id="CCLRFYL"/>
<evidence type="ECO:0000256" key="1">
    <source>
        <dbReference type="ARBA" id="ARBA00004496"/>
    </source>
</evidence>
<comment type="subcellular location">
    <subcellularLocation>
        <location evidence="1">Cytoplasm</location>
    </subcellularLocation>
</comment>
<dbReference type="Gene3D" id="2.130.10.10">
    <property type="entry name" value="YVTN repeat-like/Quinoprotein amine dehydrogenase"/>
    <property type="match status" value="1"/>
</dbReference>
<dbReference type="Pfam" id="PF09070">
    <property type="entry name" value="PFU"/>
    <property type="match status" value="2"/>
</dbReference>
<evidence type="ECO:0000313" key="11">
    <source>
        <dbReference type="WormBase" id="CBG00972"/>
    </source>
</evidence>
<dbReference type="FunFam" id="1.25.10.10:FF:001436">
    <property type="entry name" value="Ubiquitin fusion degradation protein 3 homolog"/>
    <property type="match status" value="1"/>
</dbReference>
<evidence type="ECO:0000256" key="2">
    <source>
        <dbReference type="ARBA" id="ARBA00008495"/>
    </source>
</evidence>
<dbReference type="InterPro" id="IPR036322">
    <property type="entry name" value="WD40_repeat_dom_sf"/>
</dbReference>